<dbReference type="SUPFAM" id="SSF52218">
    <property type="entry name" value="Flavoproteins"/>
    <property type="match status" value="1"/>
</dbReference>
<dbReference type="RefSeq" id="WP_138095866.1">
    <property type="nucleotide sequence ID" value="NZ_CP040428.1"/>
</dbReference>
<dbReference type="Proteomes" id="UP000302163">
    <property type="component" value="Chromosome"/>
</dbReference>
<accession>A0A4P8YH45</accession>
<dbReference type="Pfam" id="PF02525">
    <property type="entry name" value="Flavodoxin_2"/>
    <property type="match status" value="1"/>
</dbReference>
<evidence type="ECO:0000256" key="1">
    <source>
        <dbReference type="ARBA" id="ARBA00006252"/>
    </source>
</evidence>
<dbReference type="InterPro" id="IPR003680">
    <property type="entry name" value="Flavodoxin_fold"/>
</dbReference>
<dbReference type="InterPro" id="IPR029039">
    <property type="entry name" value="Flavoprotein-like_sf"/>
</dbReference>
<proteinExistence type="inferred from homology"/>
<gene>
    <name evidence="4" type="ORF">FEM41_10140</name>
</gene>
<evidence type="ECO:0000259" key="3">
    <source>
        <dbReference type="Pfam" id="PF02525"/>
    </source>
</evidence>
<evidence type="ECO:0000256" key="2">
    <source>
        <dbReference type="ARBA" id="ARBA00023002"/>
    </source>
</evidence>
<keyword evidence="2" id="KW-0560">Oxidoreductase</keyword>
<keyword evidence="5" id="KW-1185">Reference proteome</keyword>
<name>A0A4P8YH45_9ENTR</name>
<evidence type="ECO:0000313" key="4">
    <source>
        <dbReference type="EMBL" id="QCT19989.1"/>
    </source>
</evidence>
<dbReference type="Gene3D" id="3.40.50.360">
    <property type="match status" value="1"/>
</dbReference>
<protein>
    <submittedName>
        <fullName evidence="4">NAD(P)H-dependent oxidoreductase</fullName>
    </submittedName>
</protein>
<dbReference type="KEGG" id="izh:FEM41_10140"/>
<feature type="domain" description="Flavodoxin-like fold" evidence="3">
    <location>
        <begin position="1"/>
        <end position="182"/>
    </location>
</feature>
<reference evidence="4 5" key="1">
    <citation type="submission" date="2019-05" db="EMBL/GenBank/DDBJ databases">
        <title>Complete genome sequence of Izhakiella calystegiae KSNA2, an endophyte isolated from beach morning glory (Calystegia soldanella).</title>
        <authorList>
            <person name="Jiang L."/>
            <person name="Jeong J.C."/>
            <person name="Kim C.Y."/>
            <person name="Kim D.H."/>
            <person name="Kim S.W."/>
            <person name="Lee j."/>
        </authorList>
    </citation>
    <scope>NUCLEOTIDE SEQUENCE [LARGE SCALE GENOMIC DNA]</scope>
    <source>
        <strain evidence="4 5">KSNA2</strain>
    </source>
</reference>
<organism evidence="4 5">
    <name type="scientific">Jejubacter calystegiae</name>
    <dbReference type="NCBI Taxonomy" id="2579935"/>
    <lineage>
        <taxon>Bacteria</taxon>
        <taxon>Pseudomonadati</taxon>
        <taxon>Pseudomonadota</taxon>
        <taxon>Gammaproteobacteria</taxon>
        <taxon>Enterobacterales</taxon>
        <taxon>Enterobacteriaceae</taxon>
        <taxon>Jejubacter</taxon>
    </lineage>
</organism>
<evidence type="ECO:0000313" key="5">
    <source>
        <dbReference type="Proteomes" id="UP000302163"/>
    </source>
</evidence>
<dbReference type="InterPro" id="IPR051545">
    <property type="entry name" value="NAD(P)H_dehydrogenase_qn"/>
</dbReference>
<dbReference type="OrthoDB" id="9798454at2"/>
<dbReference type="GO" id="GO:0003955">
    <property type="term" value="F:NAD(P)H dehydrogenase (quinone) activity"/>
    <property type="evidence" value="ECO:0007669"/>
    <property type="project" value="TreeGrafter"/>
</dbReference>
<comment type="similarity">
    <text evidence="1">Belongs to the NAD(P)H dehydrogenase (quinone) family.</text>
</comment>
<dbReference type="GO" id="GO:0005829">
    <property type="term" value="C:cytosol"/>
    <property type="evidence" value="ECO:0007669"/>
    <property type="project" value="TreeGrafter"/>
</dbReference>
<dbReference type="AlphaFoldDB" id="A0A4P8YH45"/>
<dbReference type="PANTHER" id="PTHR10204">
    <property type="entry name" value="NAD P H OXIDOREDUCTASE-RELATED"/>
    <property type="match status" value="1"/>
</dbReference>
<dbReference type="EMBL" id="CP040428">
    <property type="protein sequence ID" value="QCT19989.1"/>
    <property type="molecule type" value="Genomic_DNA"/>
</dbReference>
<sequence>MKYCIIYAHPNPLSFSHAIKQRVVEIIESRDSICEIIDLYEDNFNPVLNVDDFIALQNGEVLPEVKKYQQQVANADHLIFIYPIWWYGQPAILKGWIDRVFSWGFAYRDDENGFTPLLTDKRATLLLPLGSTKAILEQYDMLRFIDNMIVGTLNLVGISSVNYQPFYGLPALTDEQRRELLEQIVI</sequence>
<dbReference type="PANTHER" id="PTHR10204:SF34">
    <property type="entry name" value="NAD(P)H DEHYDROGENASE [QUINONE] 1 ISOFORM 1"/>
    <property type="match status" value="1"/>
</dbReference>